<geneLocation type="plasmid" evidence="2"/>
<gene>
    <name evidence="1" type="ORF">OU5_P0178</name>
</gene>
<keyword evidence="1" id="KW-0614">Plasmid</keyword>
<organism evidence="1 2">
    <name type="scientific">Pseudomonas mandelii JR-1</name>
    <dbReference type="NCBI Taxonomy" id="1147786"/>
    <lineage>
        <taxon>Bacteria</taxon>
        <taxon>Pseudomonadati</taxon>
        <taxon>Pseudomonadota</taxon>
        <taxon>Gammaproteobacteria</taxon>
        <taxon>Pseudomonadales</taxon>
        <taxon>Pseudomonadaceae</taxon>
        <taxon>Pseudomonas</taxon>
    </lineage>
</organism>
<dbReference type="HOGENOM" id="CLU_2571178_0_0_6"/>
<proteinExistence type="predicted"/>
<name>A0A024ELG0_9PSED</name>
<evidence type="ECO:0000313" key="1">
    <source>
        <dbReference type="EMBL" id="AHZ73430.1"/>
    </source>
</evidence>
<dbReference type="EMBL" id="CP005961">
    <property type="protein sequence ID" value="AHZ73430.1"/>
    <property type="molecule type" value="Genomic_DNA"/>
</dbReference>
<evidence type="ECO:0000313" key="2">
    <source>
        <dbReference type="Proteomes" id="UP000026913"/>
    </source>
</evidence>
<dbReference type="Proteomes" id="UP000026913">
    <property type="component" value="Plasmid unnamed"/>
</dbReference>
<accession>A0A024ELG0</accession>
<protein>
    <submittedName>
        <fullName evidence="1">Uncharacterized protein</fullName>
    </submittedName>
</protein>
<sequence length="81" mass="8977">MRLRATRHAWRTKKRRLTQAPKTILQTKGAKQEDGGAINSSLHSLAARLSRANAPMNGGWLVRYQLVNVEPASHSIVTSES</sequence>
<dbReference type="AlphaFoldDB" id="A0A024ELG0"/>
<reference evidence="1 2" key="1">
    <citation type="journal article" date="2012" name="J. Bacteriol.">
        <title>Genome sequence of cold-adapted Pseudomonas mandelii strain JR-1.</title>
        <authorList>
            <person name="Jang S.H."/>
            <person name="Kim J."/>
            <person name="Kim J."/>
            <person name="Hong S."/>
            <person name="Lee C."/>
        </authorList>
    </citation>
    <scope>NUCLEOTIDE SEQUENCE [LARGE SCALE GENOMIC DNA]</scope>
    <source>
        <strain evidence="1 2">JR-1</strain>
        <plasmid evidence="2">Plasmid</plasmid>
    </source>
</reference>
<dbReference type="KEGG" id="pman:OU5_P0178"/>